<feature type="compositionally biased region" description="Polar residues" evidence="1">
    <location>
        <begin position="570"/>
        <end position="584"/>
    </location>
</feature>
<keyword evidence="3" id="KW-1185">Reference proteome</keyword>
<feature type="region of interest" description="Disordered" evidence="1">
    <location>
        <begin position="704"/>
        <end position="749"/>
    </location>
</feature>
<feature type="compositionally biased region" description="Polar residues" evidence="1">
    <location>
        <begin position="545"/>
        <end position="554"/>
    </location>
</feature>
<protein>
    <submittedName>
        <fullName evidence="2">Uncharacterized protein</fullName>
    </submittedName>
</protein>
<name>A0AAV5VP52_9BILA</name>
<dbReference type="AlphaFoldDB" id="A0AAV5VP52"/>
<feature type="region of interest" description="Disordered" evidence="1">
    <location>
        <begin position="499"/>
        <end position="623"/>
    </location>
</feature>
<feature type="compositionally biased region" description="Low complexity" evidence="1">
    <location>
        <begin position="516"/>
        <end position="532"/>
    </location>
</feature>
<feature type="compositionally biased region" description="Basic and acidic residues" evidence="1">
    <location>
        <begin position="137"/>
        <end position="148"/>
    </location>
</feature>
<accession>A0AAV5VP52</accession>
<dbReference type="Proteomes" id="UP001432322">
    <property type="component" value="Unassembled WGS sequence"/>
</dbReference>
<gene>
    <name evidence="2" type="ORF">PFISCL1PPCAC_11109</name>
</gene>
<evidence type="ECO:0000256" key="1">
    <source>
        <dbReference type="SAM" id="MobiDB-lite"/>
    </source>
</evidence>
<feature type="compositionally biased region" description="Basic and acidic residues" evidence="1">
    <location>
        <begin position="182"/>
        <end position="201"/>
    </location>
</feature>
<proteinExistence type="predicted"/>
<feature type="compositionally biased region" description="Acidic residues" evidence="1">
    <location>
        <begin position="169"/>
        <end position="178"/>
    </location>
</feature>
<organism evidence="2 3">
    <name type="scientific">Pristionchus fissidentatus</name>
    <dbReference type="NCBI Taxonomy" id="1538716"/>
    <lineage>
        <taxon>Eukaryota</taxon>
        <taxon>Metazoa</taxon>
        <taxon>Ecdysozoa</taxon>
        <taxon>Nematoda</taxon>
        <taxon>Chromadorea</taxon>
        <taxon>Rhabditida</taxon>
        <taxon>Rhabditina</taxon>
        <taxon>Diplogasteromorpha</taxon>
        <taxon>Diplogasteroidea</taxon>
        <taxon>Neodiplogasteridae</taxon>
        <taxon>Pristionchus</taxon>
    </lineage>
</organism>
<feature type="region of interest" description="Disordered" evidence="1">
    <location>
        <begin position="169"/>
        <end position="201"/>
    </location>
</feature>
<evidence type="ECO:0000313" key="2">
    <source>
        <dbReference type="EMBL" id="GMT19812.1"/>
    </source>
</evidence>
<evidence type="ECO:0000313" key="3">
    <source>
        <dbReference type="Proteomes" id="UP001432322"/>
    </source>
</evidence>
<sequence length="749" mass="82278">SCQSALAMGEPSAKTPKADRDEIPINMQFFKWSRMHKLSPEAISIIQSQCYGENQEVNEFFFKLMTYYHKQTAQDKAYQEKKKKQAKTEVEQKPAMDAAAAAAASLSSTSAAAPADNPPVQATVIHNEPSTSAAGAQEERKEENHEAGNEDDVQFLMEKRAAIIEAMAETESEVEETVEQTVNERKEESPNISREKEPEVKRAVPTPNIVKVSTPAVVSQPNIAAVQQPVAAVAESVAKSPAPADAPQSPRIRVKQEVPEDPIAPIIGIPTVKSEWLPLPTAKKSLRPPESPDSTVAVANAPFTVRKTEQVQLAKKTMQQVQVLQQPVQPAVPQPRGVSFSEVDEVRTYIRGSKIPKESILPAPAILLVKSEPIAAGSVQEVEPQQENVKAAEMEAVRRLLTSTLPALNQQIIYINQVKQLASSMDLISQNFNTFVQSVLDPGSDISITYFRNWTKYIITESKKTEKELNRFGIPSVTPLIDTLRSVKNEVFNISKTVREQVSDDRWPPPAPHLAPRPAAAPAATTTPAAPASRRHLQREKAGNSVYTWQSNQPIKPGQNKAAALKRMAASTSGQEPVESQPSPSKAKRQKKASFSAAEGSVSTTTAESSTKEVSPAPSSTASSSLSCAYCWAAHDCVKCPVYETPSQREKRRKELRLCWCCLKNYNYGHANRCPTYKMPCPHCHLHQSHVSLCRRLHLPPLPPGAPRVKHNRRESHVDQEEEDDGAEFSPPASPYVYPVTQPGTPAKQ</sequence>
<feature type="compositionally biased region" description="Polar residues" evidence="1">
    <location>
        <begin position="601"/>
        <end position="613"/>
    </location>
</feature>
<dbReference type="EMBL" id="BTSY01000003">
    <property type="protein sequence ID" value="GMT19812.1"/>
    <property type="molecule type" value="Genomic_DNA"/>
</dbReference>
<feature type="region of interest" description="Disordered" evidence="1">
    <location>
        <begin position="128"/>
        <end position="153"/>
    </location>
</feature>
<reference evidence="2" key="1">
    <citation type="submission" date="2023-10" db="EMBL/GenBank/DDBJ databases">
        <title>Genome assembly of Pristionchus species.</title>
        <authorList>
            <person name="Yoshida K."/>
            <person name="Sommer R.J."/>
        </authorList>
    </citation>
    <scope>NUCLEOTIDE SEQUENCE</scope>
    <source>
        <strain evidence="2">RS5133</strain>
    </source>
</reference>
<comment type="caution">
    <text evidence="2">The sequence shown here is derived from an EMBL/GenBank/DDBJ whole genome shotgun (WGS) entry which is preliminary data.</text>
</comment>
<feature type="non-terminal residue" evidence="2">
    <location>
        <position position="1"/>
    </location>
</feature>